<evidence type="ECO:0000313" key="2">
    <source>
        <dbReference type="EMBL" id="MBD1382994.1"/>
    </source>
</evidence>
<gene>
    <name evidence="2" type="ORF">IC621_22595</name>
</gene>
<feature type="transmembrane region" description="Helical" evidence="1">
    <location>
        <begin position="368"/>
        <end position="389"/>
    </location>
</feature>
<keyword evidence="1" id="KW-1133">Transmembrane helix</keyword>
<feature type="transmembrane region" description="Helical" evidence="1">
    <location>
        <begin position="137"/>
        <end position="154"/>
    </location>
</feature>
<dbReference type="Proteomes" id="UP000626844">
    <property type="component" value="Unassembled WGS sequence"/>
</dbReference>
<feature type="transmembrane region" description="Helical" evidence="1">
    <location>
        <begin position="309"/>
        <end position="329"/>
    </location>
</feature>
<feature type="transmembrane region" description="Helical" evidence="1">
    <location>
        <begin position="81"/>
        <end position="101"/>
    </location>
</feature>
<dbReference type="EMBL" id="JACXAI010000041">
    <property type="protein sequence ID" value="MBD1382994.1"/>
    <property type="molecule type" value="Genomic_DNA"/>
</dbReference>
<comment type="caution">
    <text evidence="2">The sequence shown here is derived from an EMBL/GenBank/DDBJ whole genome shotgun (WGS) entry which is preliminary data.</text>
</comment>
<feature type="transmembrane region" description="Helical" evidence="1">
    <location>
        <begin position="341"/>
        <end position="362"/>
    </location>
</feature>
<feature type="transmembrane region" description="Helical" evidence="1">
    <location>
        <begin position="272"/>
        <end position="289"/>
    </location>
</feature>
<sequence length="531" mass="62691">MSQKLQEFIKTIENKSLLIILSLYSITFGLLVTNNGLFWDDWTVHNVENKGLEQQFGENGYLTFLWLLKALNSLFGNEVTALRIITFLSYLFSAIFLYFVLKKIKEIDSWSRLFIVLIFMLFPVNFARVSIVNANHAMNYFFFFFGFLLLMKYLSNKRIITRIISLSLFFLSFFTPSFLVIYLTIVFYIFHCEKVNILNIRQASVTVLKYIDFILLPIIYWIIKKVFIKTTGHYANYNELSLENFMNLPSELIRAFKYSYIEPILISIPKSVLWGIFFSIIWLVLFFVFKKSLNVFKEKINVKVDVIFFLLGFVFFVLGVFAYAAVGKTPSPENWNSRQQLLVPLGASFITYFLVRLIAYLLNLGNNFRNIIFTLFLALFITSNISIYFDYHRDWMKQLSIMENFKDSSIIQNNTTFVFDDNTAYLNTLNRNYRFYEYTGLFEKTFHEETRIGVSDPQSLKSRSFRSIFKYEFVNVGGYTLTEPQYTVHINRGNYELSIMGTINLFFNKVFNKEQFNEDLKNVIDLQYSKM</sequence>
<keyword evidence="1" id="KW-0472">Membrane</keyword>
<dbReference type="AlphaFoldDB" id="A0A926NGG3"/>
<reference evidence="2" key="1">
    <citation type="submission" date="2020-09" db="EMBL/GenBank/DDBJ databases">
        <title>A novel bacterium of genus Bacillus, isolated from South China Sea.</title>
        <authorList>
            <person name="Huang H."/>
            <person name="Mo K."/>
            <person name="Hu Y."/>
        </authorList>
    </citation>
    <scope>NUCLEOTIDE SEQUENCE</scope>
    <source>
        <strain evidence="2">IB182487</strain>
    </source>
</reference>
<evidence type="ECO:0000256" key="1">
    <source>
        <dbReference type="SAM" id="Phobius"/>
    </source>
</evidence>
<organism evidence="2 3">
    <name type="scientific">Metabacillus arenae</name>
    <dbReference type="NCBI Taxonomy" id="2771434"/>
    <lineage>
        <taxon>Bacteria</taxon>
        <taxon>Bacillati</taxon>
        <taxon>Bacillota</taxon>
        <taxon>Bacilli</taxon>
        <taxon>Bacillales</taxon>
        <taxon>Bacillaceae</taxon>
        <taxon>Metabacillus</taxon>
    </lineage>
</organism>
<name>A0A926NGG3_9BACI</name>
<keyword evidence="3" id="KW-1185">Reference proteome</keyword>
<protein>
    <submittedName>
        <fullName evidence="2">Uncharacterized protein</fullName>
    </submittedName>
</protein>
<feature type="transmembrane region" description="Helical" evidence="1">
    <location>
        <begin position="202"/>
        <end position="223"/>
    </location>
</feature>
<dbReference type="RefSeq" id="WP_191161727.1">
    <property type="nucleotide sequence ID" value="NZ_JACXAI010000041.1"/>
</dbReference>
<keyword evidence="1" id="KW-0812">Transmembrane</keyword>
<evidence type="ECO:0000313" key="3">
    <source>
        <dbReference type="Proteomes" id="UP000626844"/>
    </source>
</evidence>
<feature type="transmembrane region" description="Helical" evidence="1">
    <location>
        <begin position="113"/>
        <end position="131"/>
    </location>
</feature>
<accession>A0A926NGG3</accession>
<proteinExistence type="predicted"/>
<feature type="transmembrane region" description="Helical" evidence="1">
    <location>
        <begin position="12"/>
        <end position="32"/>
    </location>
</feature>
<feature type="transmembrane region" description="Helical" evidence="1">
    <location>
        <begin position="166"/>
        <end position="190"/>
    </location>
</feature>